<dbReference type="Proteomes" id="UP000823922">
    <property type="component" value="Unassembled WGS sequence"/>
</dbReference>
<comment type="caution">
    <text evidence="1">The sequence shown here is derived from an EMBL/GenBank/DDBJ whole genome shotgun (WGS) entry which is preliminary data.</text>
</comment>
<sequence>MNIDCSNLVSEMAKKEVSIHEIAFLLGEEDEAVMSKMRGTSEWSYNEVITIRDALFPEYELGYLFKEKKRQDA</sequence>
<reference evidence="1" key="1">
    <citation type="journal article" date="2021" name="PeerJ">
        <title>Extensive microbial diversity within the chicken gut microbiome revealed by metagenomics and culture.</title>
        <authorList>
            <person name="Gilroy R."/>
            <person name="Ravi A."/>
            <person name="Getino M."/>
            <person name="Pursley I."/>
            <person name="Horton D.L."/>
            <person name="Alikhan N.F."/>
            <person name="Baker D."/>
            <person name="Gharbi K."/>
            <person name="Hall N."/>
            <person name="Watson M."/>
            <person name="Adriaenssens E.M."/>
            <person name="Foster-Nyarko E."/>
            <person name="Jarju S."/>
            <person name="Secka A."/>
            <person name="Antonio M."/>
            <person name="Oren A."/>
            <person name="Chaudhuri R.R."/>
            <person name="La Ragione R."/>
            <person name="Hildebrand F."/>
            <person name="Pallen M.J."/>
        </authorList>
    </citation>
    <scope>NUCLEOTIDE SEQUENCE</scope>
    <source>
        <strain evidence="1">ChiBcec1-1630</strain>
    </source>
</reference>
<reference evidence="1" key="2">
    <citation type="submission" date="2021-04" db="EMBL/GenBank/DDBJ databases">
        <authorList>
            <person name="Gilroy R."/>
        </authorList>
    </citation>
    <scope>NUCLEOTIDE SEQUENCE</scope>
    <source>
        <strain evidence="1">ChiBcec1-1630</strain>
    </source>
</reference>
<gene>
    <name evidence="1" type="ORF">H9926_06660</name>
</gene>
<evidence type="ECO:0000313" key="1">
    <source>
        <dbReference type="EMBL" id="HJC87677.1"/>
    </source>
</evidence>
<name>A0A9D2QLE0_9FIRM</name>
<evidence type="ECO:0000313" key="2">
    <source>
        <dbReference type="Proteomes" id="UP000823922"/>
    </source>
</evidence>
<proteinExistence type="predicted"/>
<organism evidence="1 2">
    <name type="scientific">Candidatus Eisenbergiella intestinigallinarum</name>
    <dbReference type="NCBI Taxonomy" id="2838549"/>
    <lineage>
        <taxon>Bacteria</taxon>
        <taxon>Bacillati</taxon>
        <taxon>Bacillota</taxon>
        <taxon>Clostridia</taxon>
        <taxon>Lachnospirales</taxon>
        <taxon>Lachnospiraceae</taxon>
        <taxon>Eisenbergiella</taxon>
    </lineage>
</organism>
<dbReference type="AlphaFoldDB" id="A0A9D2QLE0"/>
<dbReference type="EMBL" id="DWVS01000168">
    <property type="protein sequence ID" value="HJC87677.1"/>
    <property type="molecule type" value="Genomic_DNA"/>
</dbReference>
<accession>A0A9D2QLE0</accession>
<protein>
    <submittedName>
        <fullName evidence="1">Uncharacterized protein</fullName>
    </submittedName>
</protein>